<feature type="region of interest" description="Disordered" evidence="1">
    <location>
        <begin position="49"/>
        <end position="75"/>
    </location>
</feature>
<organism evidence="2 3">
    <name type="scientific">Oryza sativa subsp. japonica</name>
    <name type="common">Rice</name>
    <dbReference type="NCBI Taxonomy" id="39947"/>
    <lineage>
        <taxon>Eukaryota</taxon>
        <taxon>Viridiplantae</taxon>
        <taxon>Streptophyta</taxon>
        <taxon>Embryophyta</taxon>
        <taxon>Tracheophyta</taxon>
        <taxon>Spermatophyta</taxon>
        <taxon>Magnoliopsida</taxon>
        <taxon>Liliopsida</taxon>
        <taxon>Poales</taxon>
        <taxon>Poaceae</taxon>
        <taxon>BOP clade</taxon>
        <taxon>Oryzoideae</taxon>
        <taxon>Oryzeae</taxon>
        <taxon>Oryzinae</taxon>
        <taxon>Oryza</taxon>
        <taxon>Oryza sativa</taxon>
    </lineage>
</organism>
<accession>A0A0P0XJE3</accession>
<dbReference type="EMBL" id="AP014965">
    <property type="protein sequence ID" value="BAT06900.1"/>
    <property type="molecule type" value="Genomic_DNA"/>
</dbReference>
<keyword evidence="3" id="KW-1185">Reference proteome</keyword>
<evidence type="ECO:0000256" key="1">
    <source>
        <dbReference type="SAM" id="MobiDB-lite"/>
    </source>
</evidence>
<dbReference type="AlphaFoldDB" id="A0A0P0XJE3"/>
<dbReference type="InParanoid" id="A0A0P0XJE3"/>
<dbReference type="Gramene" id="Os09t0124816-00">
    <property type="protein sequence ID" value="Os09t0124816-00"/>
    <property type="gene ID" value="Os09g0124816"/>
</dbReference>
<reference evidence="2 3" key="2">
    <citation type="journal article" date="2013" name="Plant Cell Physiol.">
        <title>Rice Annotation Project Database (RAP-DB): an integrative and interactive database for rice genomics.</title>
        <authorList>
            <person name="Sakai H."/>
            <person name="Lee S.S."/>
            <person name="Tanaka T."/>
            <person name="Numa H."/>
            <person name="Kim J."/>
            <person name="Kawahara Y."/>
            <person name="Wakimoto H."/>
            <person name="Yang C.C."/>
            <person name="Iwamoto M."/>
            <person name="Abe T."/>
            <person name="Yamada Y."/>
            <person name="Muto A."/>
            <person name="Inokuchi H."/>
            <person name="Ikemura T."/>
            <person name="Matsumoto T."/>
            <person name="Sasaki T."/>
            <person name="Itoh T."/>
        </authorList>
    </citation>
    <scope>NUCLEOTIDE SEQUENCE [LARGE SCALE GENOMIC DNA]</scope>
    <source>
        <strain evidence="3">cv. Nipponbare</strain>
    </source>
</reference>
<proteinExistence type="predicted"/>
<reference evidence="2 3" key="3">
    <citation type="journal article" date="2013" name="Rice">
        <title>Improvement of the Oryza sativa Nipponbare reference genome using next generation sequence and optical map data.</title>
        <authorList>
            <person name="Kawahara Y."/>
            <person name="de la Bastide M."/>
            <person name="Hamilton J.P."/>
            <person name="Kanamori H."/>
            <person name="McCombie W.R."/>
            <person name="Ouyang S."/>
            <person name="Schwartz D.C."/>
            <person name="Tanaka T."/>
            <person name="Wu J."/>
            <person name="Zhou S."/>
            <person name="Childs K.L."/>
            <person name="Davidson R.M."/>
            <person name="Lin H."/>
            <person name="Quesada-Ocampo L."/>
            <person name="Vaillancourt B."/>
            <person name="Sakai H."/>
            <person name="Lee S.S."/>
            <person name="Kim J."/>
            <person name="Numa H."/>
            <person name="Itoh T."/>
            <person name="Buell C.R."/>
            <person name="Matsumoto T."/>
        </authorList>
    </citation>
    <scope>NUCLEOTIDE SEQUENCE [LARGE SCALE GENOMIC DNA]</scope>
    <source>
        <strain evidence="3">cv. Nipponbare</strain>
    </source>
</reference>
<sequence length="75" mass="8197">MQFSQKTQKGIVESEPLSLVWLTSRRRSSTRYVRTSILPSVAARCSARLPLPPSATAARTSASPRPRPGWVGTDS</sequence>
<feature type="compositionally biased region" description="Low complexity" evidence="1">
    <location>
        <begin position="49"/>
        <end position="64"/>
    </location>
</feature>
<evidence type="ECO:0000313" key="2">
    <source>
        <dbReference type="EMBL" id="BAT06900.1"/>
    </source>
</evidence>
<protein>
    <submittedName>
        <fullName evidence="2">Os09g0124816 protein</fullName>
    </submittedName>
</protein>
<gene>
    <name evidence="2" type="ordered locus">Os09g0124816</name>
    <name evidence="2" type="ORF">OSNPB_090124816</name>
</gene>
<dbReference type="PaxDb" id="39947-A0A0P0XJE3"/>
<reference evidence="3" key="1">
    <citation type="journal article" date="2005" name="Nature">
        <title>The map-based sequence of the rice genome.</title>
        <authorList>
            <consortium name="International rice genome sequencing project (IRGSP)"/>
            <person name="Matsumoto T."/>
            <person name="Wu J."/>
            <person name="Kanamori H."/>
            <person name="Katayose Y."/>
            <person name="Fujisawa M."/>
            <person name="Namiki N."/>
            <person name="Mizuno H."/>
            <person name="Yamamoto K."/>
            <person name="Antonio B.A."/>
            <person name="Baba T."/>
            <person name="Sakata K."/>
            <person name="Nagamura Y."/>
            <person name="Aoki H."/>
            <person name="Arikawa K."/>
            <person name="Arita K."/>
            <person name="Bito T."/>
            <person name="Chiden Y."/>
            <person name="Fujitsuka N."/>
            <person name="Fukunaka R."/>
            <person name="Hamada M."/>
            <person name="Harada C."/>
            <person name="Hayashi A."/>
            <person name="Hijishita S."/>
            <person name="Honda M."/>
            <person name="Hosokawa S."/>
            <person name="Ichikawa Y."/>
            <person name="Idonuma A."/>
            <person name="Iijima M."/>
            <person name="Ikeda M."/>
            <person name="Ikeno M."/>
            <person name="Ito K."/>
            <person name="Ito S."/>
            <person name="Ito T."/>
            <person name="Ito Y."/>
            <person name="Ito Y."/>
            <person name="Iwabuchi A."/>
            <person name="Kamiya K."/>
            <person name="Karasawa W."/>
            <person name="Kurita K."/>
            <person name="Katagiri S."/>
            <person name="Kikuta A."/>
            <person name="Kobayashi H."/>
            <person name="Kobayashi N."/>
            <person name="Machita K."/>
            <person name="Maehara T."/>
            <person name="Masukawa M."/>
            <person name="Mizubayashi T."/>
            <person name="Mukai Y."/>
            <person name="Nagasaki H."/>
            <person name="Nagata Y."/>
            <person name="Naito S."/>
            <person name="Nakashima M."/>
            <person name="Nakama Y."/>
            <person name="Nakamichi Y."/>
            <person name="Nakamura M."/>
            <person name="Meguro A."/>
            <person name="Negishi M."/>
            <person name="Ohta I."/>
            <person name="Ohta T."/>
            <person name="Okamoto M."/>
            <person name="Ono N."/>
            <person name="Saji S."/>
            <person name="Sakaguchi M."/>
            <person name="Sakai K."/>
            <person name="Shibata M."/>
            <person name="Shimokawa T."/>
            <person name="Song J."/>
            <person name="Takazaki Y."/>
            <person name="Terasawa K."/>
            <person name="Tsugane M."/>
            <person name="Tsuji K."/>
            <person name="Ueda S."/>
            <person name="Waki K."/>
            <person name="Yamagata H."/>
            <person name="Yamamoto M."/>
            <person name="Yamamoto S."/>
            <person name="Yamane H."/>
            <person name="Yoshiki S."/>
            <person name="Yoshihara R."/>
            <person name="Yukawa K."/>
            <person name="Zhong H."/>
            <person name="Yano M."/>
            <person name="Yuan Q."/>
            <person name="Ouyang S."/>
            <person name="Liu J."/>
            <person name="Jones K.M."/>
            <person name="Gansberger K."/>
            <person name="Moffat K."/>
            <person name="Hill J."/>
            <person name="Bera J."/>
            <person name="Fadrosh D."/>
            <person name="Jin S."/>
            <person name="Johri S."/>
            <person name="Kim M."/>
            <person name="Overton L."/>
            <person name="Reardon M."/>
            <person name="Tsitrin T."/>
            <person name="Vuong H."/>
            <person name="Weaver B."/>
            <person name="Ciecko A."/>
            <person name="Tallon L."/>
            <person name="Jackson J."/>
            <person name="Pai G."/>
            <person name="Aken S.V."/>
            <person name="Utterback T."/>
            <person name="Reidmuller S."/>
            <person name="Feldblyum T."/>
            <person name="Hsiao J."/>
            <person name="Zismann V."/>
            <person name="Iobst S."/>
            <person name="de Vazeille A.R."/>
            <person name="Buell C.R."/>
            <person name="Ying K."/>
            <person name="Li Y."/>
            <person name="Lu T."/>
            <person name="Huang Y."/>
            <person name="Zhao Q."/>
            <person name="Feng Q."/>
            <person name="Zhang L."/>
            <person name="Zhu J."/>
            <person name="Weng Q."/>
            <person name="Mu J."/>
            <person name="Lu Y."/>
            <person name="Fan D."/>
            <person name="Liu Y."/>
            <person name="Guan J."/>
            <person name="Zhang Y."/>
            <person name="Yu S."/>
            <person name="Liu X."/>
            <person name="Zhang Y."/>
            <person name="Hong G."/>
            <person name="Han B."/>
            <person name="Choisne N."/>
            <person name="Demange N."/>
            <person name="Orjeda G."/>
            <person name="Samain S."/>
            <person name="Cattolico L."/>
            <person name="Pelletier E."/>
            <person name="Couloux A."/>
            <person name="Segurens B."/>
            <person name="Wincker P."/>
            <person name="D'Hont A."/>
            <person name="Scarpelli C."/>
            <person name="Weissenbach J."/>
            <person name="Salanoubat M."/>
            <person name="Quetier F."/>
            <person name="Yu Y."/>
            <person name="Kim H.R."/>
            <person name="Rambo T."/>
            <person name="Currie J."/>
            <person name="Collura K."/>
            <person name="Luo M."/>
            <person name="Yang T."/>
            <person name="Ammiraju J.S.S."/>
            <person name="Engler F."/>
            <person name="Soderlund C."/>
            <person name="Wing R.A."/>
            <person name="Palmer L.E."/>
            <person name="de la Bastide M."/>
            <person name="Spiegel L."/>
            <person name="Nascimento L."/>
            <person name="Zutavern T."/>
            <person name="O'Shaughnessy A."/>
            <person name="Dike S."/>
            <person name="Dedhia N."/>
            <person name="Preston R."/>
            <person name="Balija V."/>
            <person name="McCombie W.R."/>
            <person name="Chow T."/>
            <person name="Chen H."/>
            <person name="Chung M."/>
            <person name="Chen C."/>
            <person name="Shaw J."/>
            <person name="Wu H."/>
            <person name="Hsiao K."/>
            <person name="Chao Y."/>
            <person name="Chu M."/>
            <person name="Cheng C."/>
            <person name="Hour A."/>
            <person name="Lee P."/>
            <person name="Lin S."/>
            <person name="Lin Y."/>
            <person name="Liou J."/>
            <person name="Liu S."/>
            <person name="Hsing Y."/>
            <person name="Raghuvanshi S."/>
            <person name="Mohanty A."/>
            <person name="Bharti A.K."/>
            <person name="Gaur A."/>
            <person name="Gupta V."/>
            <person name="Kumar D."/>
            <person name="Ravi V."/>
            <person name="Vij S."/>
            <person name="Kapur A."/>
            <person name="Khurana P."/>
            <person name="Khurana P."/>
            <person name="Khurana J.P."/>
            <person name="Tyagi A.K."/>
            <person name="Gaikwad K."/>
            <person name="Singh A."/>
            <person name="Dalal V."/>
            <person name="Srivastava S."/>
            <person name="Dixit A."/>
            <person name="Pal A.K."/>
            <person name="Ghazi I.A."/>
            <person name="Yadav M."/>
            <person name="Pandit A."/>
            <person name="Bhargava A."/>
            <person name="Sureshbabu K."/>
            <person name="Batra K."/>
            <person name="Sharma T.R."/>
            <person name="Mohapatra T."/>
            <person name="Singh N.K."/>
            <person name="Messing J."/>
            <person name="Nelson A.B."/>
            <person name="Fuks G."/>
            <person name="Kavchok S."/>
            <person name="Keizer G."/>
            <person name="Linton E."/>
            <person name="Llaca V."/>
            <person name="Song R."/>
            <person name="Tanyolac B."/>
            <person name="Young S."/>
            <person name="Ho-Il K."/>
            <person name="Hahn J.H."/>
            <person name="Sangsakoo G."/>
            <person name="Vanavichit A."/>
            <person name="de Mattos Luiz.A.T."/>
            <person name="Zimmer P.D."/>
            <person name="Malone G."/>
            <person name="Dellagostin O."/>
            <person name="de Oliveira A.C."/>
            <person name="Bevan M."/>
            <person name="Bancroft I."/>
            <person name="Minx P."/>
            <person name="Cordum H."/>
            <person name="Wilson R."/>
            <person name="Cheng Z."/>
            <person name="Jin W."/>
            <person name="Jiang J."/>
            <person name="Leong S.A."/>
            <person name="Iwama H."/>
            <person name="Gojobori T."/>
            <person name="Itoh T."/>
            <person name="Niimura Y."/>
            <person name="Fujii Y."/>
            <person name="Habara T."/>
            <person name="Sakai H."/>
            <person name="Sato Y."/>
            <person name="Wilson G."/>
            <person name="Kumar K."/>
            <person name="McCouch S."/>
            <person name="Juretic N."/>
            <person name="Hoen D."/>
            <person name="Wright S."/>
            <person name="Bruskiewich R."/>
            <person name="Bureau T."/>
            <person name="Miyao A."/>
            <person name="Hirochika H."/>
            <person name="Nishikawa T."/>
            <person name="Kadowaki K."/>
            <person name="Sugiura M."/>
            <person name="Burr B."/>
            <person name="Sasaki T."/>
        </authorList>
    </citation>
    <scope>NUCLEOTIDE SEQUENCE [LARGE SCALE GENOMIC DNA]</scope>
    <source>
        <strain evidence="3">cv. Nipponbare</strain>
    </source>
</reference>
<name>A0A0P0XJE3_ORYSJ</name>
<evidence type="ECO:0000313" key="3">
    <source>
        <dbReference type="Proteomes" id="UP000059680"/>
    </source>
</evidence>
<dbReference type="Proteomes" id="UP000059680">
    <property type="component" value="Chromosome 9"/>
</dbReference>